<dbReference type="OrthoDB" id="4033014at2759"/>
<proteinExistence type="predicted"/>
<organism evidence="1 2">
    <name type="scientific">Zygosaccharomyces bailii (strain CLIB 213 / ATCC 58445 / CBS 680 / BCRC 21525 / NBRC 1098 / NCYC 1416 / NRRL Y-2227)</name>
    <dbReference type="NCBI Taxonomy" id="1333698"/>
    <lineage>
        <taxon>Eukaryota</taxon>
        <taxon>Fungi</taxon>
        <taxon>Dikarya</taxon>
        <taxon>Ascomycota</taxon>
        <taxon>Saccharomycotina</taxon>
        <taxon>Saccharomycetes</taxon>
        <taxon>Saccharomycetales</taxon>
        <taxon>Saccharomycetaceae</taxon>
        <taxon>Zygosaccharomyces</taxon>
    </lineage>
</organism>
<sequence length="261" mass="30606">MLDATDSVTLNRLLFQEVNYQYECQTRDQSQRPPLCLMLLGHSLESDGAYEITRAIAIPMTLNIQESQETEFQYNKPQVERRIRLVREVRPELQVCGIMVINDHLYDYKGLIKSFVNDFDTKVKYFFTYEPDLDAEMHTKLNGFQLHPTRQRIGYRCDHGEIPIATNESNLEIPQVSDRQRMEQEIAFERRLAAEIDRMINYLDKCKPSDIVLRKMSMLVCQLRRGATEDIEEALMNKEGEINALRTTCEQWEMAQDNGIR</sequence>
<name>A0A8J2XAX4_ZYGB2</name>
<dbReference type="Proteomes" id="UP000019375">
    <property type="component" value="Unassembled WGS sequence"/>
</dbReference>
<accession>A0A8J2XAX4</accession>
<reference evidence="2" key="1">
    <citation type="journal article" date="2013" name="Genome Announc.">
        <title>Genome sequence of the food spoilage yeast Zygosaccharomyces bailii CLIB 213(T).</title>
        <authorList>
            <person name="Galeote V."/>
            <person name="Bigey F."/>
            <person name="Devillers H."/>
            <person name="Neuveglise C."/>
            <person name="Dequin S."/>
        </authorList>
    </citation>
    <scope>NUCLEOTIDE SEQUENCE [LARGE SCALE GENOMIC DNA]</scope>
    <source>
        <strain evidence="2">CLIB 213 / ATCC 58445 / CBS 680 / CCRC 21525 / NBRC 1098 / NCYC 1416 / NRRL Y-2227</strain>
    </source>
</reference>
<evidence type="ECO:0000313" key="1">
    <source>
        <dbReference type="EMBL" id="CDF92023.1"/>
    </source>
</evidence>
<gene>
    <name evidence="1" type="ORF">BN860_00386g</name>
</gene>
<dbReference type="EMBL" id="HG316471">
    <property type="protein sequence ID" value="CDF92023.1"/>
    <property type="molecule type" value="Genomic_DNA"/>
</dbReference>
<keyword evidence="2" id="KW-1185">Reference proteome</keyword>
<dbReference type="AlphaFoldDB" id="A0A8J2XAX4"/>
<evidence type="ECO:0000313" key="2">
    <source>
        <dbReference type="Proteomes" id="UP000019375"/>
    </source>
</evidence>
<protein>
    <submittedName>
        <fullName evidence="1">ZYBA0S18-00386g1_1</fullName>
    </submittedName>
</protein>